<feature type="compositionally biased region" description="Low complexity" evidence="1">
    <location>
        <begin position="57"/>
        <end position="68"/>
    </location>
</feature>
<feature type="compositionally biased region" description="Basic and acidic residues" evidence="1">
    <location>
        <begin position="95"/>
        <end position="105"/>
    </location>
</feature>
<accession>A0A5B7K5G0</accession>
<dbReference type="AlphaFoldDB" id="A0A5B7K5G0"/>
<evidence type="ECO:0000256" key="1">
    <source>
        <dbReference type="SAM" id="MobiDB-lite"/>
    </source>
</evidence>
<proteinExistence type="predicted"/>
<sequence>MHIHTSSGPLPPSLCQQHHVVSHLPATPPPKVEEAEDTIARLSTPCISPPFRVATNTSSSSPPSSSTTRATGTYSLRQPPLPDTVSDTATSSFPSEHEQTDSKND</sequence>
<feature type="compositionally biased region" description="Polar residues" evidence="1">
    <location>
        <begin position="85"/>
        <end position="94"/>
    </location>
</feature>
<evidence type="ECO:0000313" key="2">
    <source>
        <dbReference type="EMBL" id="MPD01794.1"/>
    </source>
</evidence>
<comment type="caution">
    <text evidence="2">The sequence shown here is derived from an EMBL/GenBank/DDBJ whole genome shotgun (WGS) entry which is preliminary data.</text>
</comment>
<organism evidence="2 3">
    <name type="scientific">Portunus trituberculatus</name>
    <name type="common">Swimming crab</name>
    <name type="synonym">Neptunus trituberculatus</name>
    <dbReference type="NCBI Taxonomy" id="210409"/>
    <lineage>
        <taxon>Eukaryota</taxon>
        <taxon>Metazoa</taxon>
        <taxon>Ecdysozoa</taxon>
        <taxon>Arthropoda</taxon>
        <taxon>Crustacea</taxon>
        <taxon>Multicrustacea</taxon>
        <taxon>Malacostraca</taxon>
        <taxon>Eumalacostraca</taxon>
        <taxon>Eucarida</taxon>
        <taxon>Decapoda</taxon>
        <taxon>Pleocyemata</taxon>
        <taxon>Brachyura</taxon>
        <taxon>Eubrachyura</taxon>
        <taxon>Portunoidea</taxon>
        <taxon>Portunidae</taxon>
        <taxon>Portuninae</taxon>
        <taxon>Portunus</taxon>
    </lineage>
</organism>
<dbReference type="Proteomes" id="UP000324222">
    <property type="component" value="Unassembled WGS sequence"/>
</dbReference>
<keyword evidence="3" id="KW-1185">Reference proteome</keyword>
<evidence type="ECO:0000313" key="3">
    <source>
        <dbReference type="Proteomes" id="UP000324222"/>
    </source>
</evidence>
<reference evidence="2 3" key="1">
    <citation type="submission" date="2019-05" db="EMBL/GenBank/DDBJ databases">
        <title>Another draft genome of Portunus trituberculatus and its Hox gene families provides insights of decapod evolution.</title>
        <authorList>
            <person name="Jeong J.-H."/>
            <person name="Song I."/>
            <person name="Kim S."/>
            <person name="Choi T."/>
            <person name="Kim D."/>
            <person name="Ryu S."/>
            <person name="Kim W."/>
        </authorList>
    </citation>
    <scope>NUCLEOTIDE SEQUENCE [LARGE SCALE GENOMIC DNA]</scope>
    <source>
        <tissue evidence="2">Muscle</tissue>
    </source>
</reference>
<gene>
    <name evidence="2" type="ORF">E2C01_097339</name>
</gene>
<protein>
    <submittedName>
        <fullName evidence="2">Uncharacterized protein</fullName>
    </submittedName>
</protein>
<dbReference type="EMBL" id="VSRR010128630">
    <property type="protein sequence ID" value="MPD01794.1"/>
    <property type="molecule type" value="Genomic_DNA"/>
</dbReference>
<feature type="region of interest" description="Disordered" evidence="1">
    <location>
        <begin position="1"/>
        <end position="105"/>
    </location>
</feature>
<name>A0A5B7K5G0_PORTR</name>